<reference evidence="2 3" key="1">
    <citation type="submission" date="2015-11" db="EMBL/GenBank/DDBJ databases">
        <title>Evidence for parallel genomic evolution in an endosymbiosis of termite gut flagellates.</title>
        <authorList>
            <person name="Zheng H."/>
        </authorList>
    </citation>
    <scope>NUCLEOTIDE SEQUENCE [LARGE SCALE GENOMIC DNA]</scope>
    <source>
        <strain evidence="2 3">CET450</strain>
    </source>
</reference>
<dbReference type="Gene3D" id="3.30.70.3570">
    <property type="entry name" value="MvaI/BcnI restriction endonuclease, recognition domain"/>
    <property type="match status" value="1"/>
</dbReference>
<organism evidence="2 3">
    <name type="scientific">Endomicrobium trichonymphae</name>
    <dbReference type="NCBI Taxonomy" id="1408204"/>
    <lineage>
        <taxon>Bacteria</taxon>
        <taxon>Pseudomonadati</taxon>
        <taxon>Elusimicrobiota</taxon>
        <taxon>Endomicrobiia</taxon>
        <taxon>Endomicrobiales</taxon>
        <taxon>Endomicrobiaceae</taxon>
        <taxon>Candidatus Endomicrobiellum</taxon>
    </lineage>
</organism>
<proteinExistence type="predicted"/>
<gene>
    <name evidence="2" type="ORF">ATZ36_10700</name>
</gene>
<dbReference type="Gene3D" id="3.40.210.20">
    <property type="entry name" value="MvaI/BcnI restriction endonuclease, catalytic domain"/>
    <property type="match status" value="1"/>
</dbReference>
<dbReference type="AlphaFoldDB" id="A0A1E5IFG2"/>
<dbReference type="EMBL" id="LNVX01000796">
    <property type="protein sequence ID" value="OEG69227.1"/>
    <property type="molecule type" value="Genomic_DNA"/>
</dbReference>
<accession>A0A1E5IFG2</accession>
<dbReference type="InterPro" id="IPR029127">
    <property type="entry name" value="MvaI_BcnI"/>
</dbReference>
<dbReference type="Proteomes" id="UP000095237">
    <property type="component" value="Unassembled WGS sequence"/>
</dbReference>
<evidence type="ECO:0000313" key="3">
    <source>
        <dbReference type="Proteomes" id="UP000095237"/>
    </source>
</evidence>
<keyword evidence="3" id="KW-1185">Reference proteome</keyword>
<dbReference type="InterPro" id="IPR043005">
    <property type="entry name" value="MvaI_BcnI_rec"/>
</dbReference>
<evidence type="ECO:0000313" key="2">
    <source>
        <dbReference type="EMBL" id="OEG69227.1"/>
    </source>
</evidence>
<evidence type="ECO:0000259" key="1">
    <source>
        <dbReference type="Pfam" id="PF15515"/>
    </source>
</evidence>
<name>A0A1E5IFG2_ENDTX</name>
<protein>
    <recommendedName>
        <fullName evidence="1">MvaI/BcnI restriction endonuclease domain-containing protein</fullName>
    </recommendedName>
</protein>
<feature type="domain" description="MvaI/BcnI restriction endonuclease" evidence="1">
    <location>
        <begin position="8"/>
        <end position="220"/>
    </location>
</feature>
<dbReference type="InterPro" id="IPR043004">
    <property type="entry name" value="MvaI_BcnI_cat"/>
</dbReference>
<dbReference type="Pfam" id="PF15515">
    <property type="entry name" value="MvaI_BcnI"/>
    <property type="match status" value="1"/>
</dbReference>
<comment type="caution">
    <text evidence="2">The sequence shown here is derived from an EMBL/GenBank/DDBJ whole genome shotgun (WGS) entry which is preliminary data.</text>
</comment>
<sequence length="227" mass="25783">MKLQEFKTKFIKLKENGYIPSKRNGPTGIGYTLESSLGILENNNAKPDIEGAELKAHRTQKKALITLFTFNNKVWKMSPLEAIKKYGSLDANGRKGLYYTMSLKPNSAGLFLEVTKTAISVRHTSGEIVALWSLQSLADRFIQKIPSLIFISANTEERAGKEYFYFYRAQLMKGTSPELLENQFKEENILVDLRLHDKGTSARNHGTGFRVYEHKMPLLFKSIKDIA</sequence>
<dbReference type="CDD" id="cd22344">
    <property type="entry name" value="PDDEXK_nuclease"/>
    <property type="match status" value="1"/>
</dbReference>